<dbReference type="Proteomes" id="UP000322524">
    <property type="component" value="Unassembled WGS sequence"/>
</dbReference>
<sequence length="69" mass="7380">MKILFGQLSEIFGQLLKIFGQFLKNFGQKPGNFGQLSSATIIKLGGPSTFTTITIGPTSINSAIITMKS</sequence>
<reference evidence="1 2" key="1">
    <citation type="submission" date="2019-08" db="EMBL/GenBank/DDBJ databases">
        <title>Bacillus genomes from the desert of Cuatro Cienegas, Coahuila.</title>
        <authorList>
            <person name="Olmedo-Alvarez G."/>
        </authorList>
    </citation>
    <scope>NUCLEOTIDE SEQUENCE [LARGE SCALE GENOMIC DNA]</scope>
    <source>
        <strain evidence="1 2">CH28_1T</strain>
    </source>
</reference>
<protein>
    <submittedName>
        <fullName evidence="1">Uncharacterized protein</fullName>
    </submittedName>
</protein>
<dbReference type="AlphaFoldDB" id="A0A5D4SQI0"/>
<proteinExistence type="predicted"/>
<dbReference type="RefSeq" id="WP_148989708.1">
    <property type="nucleotide sequence ID" value="NZ_VTEV01000008.1"/>
</dbReference>
<accession>A0A5D4SQI0</accession>
<dbReference type="EMBL" id="VTEV01000008">
    <property type="protein sequence ID" value="TYS64604.1"/>
    <property type="molecule type" value="Genomic_DNA"/>
</dbReference>
<dbReference type="OrthoDB" id="9984447at2"/>
<evidence type="ECO:0000313" key="1">
    <source>
        <dbReference type="EMBL" id="TYS64604.1"/>
    </source>
</evidence>
<name>A0A5D4SQI0_9BACI</name>
<gene>
    <name evidence="1" type="ORF">FZC76_18775</name>
</gene>
<evidence type="ECO:0000313" key="2">
    <source>
        <dbReference type="Proteomes" id="UP000322524"/>
    </source>
</evidence>
<organism evidence="1 2">
    <name type="scientific">Sutcliffiella horikoshii</name>
    <dbReference type="NCBI Taxonomy" id="79883"/>
    <lineage>
        <taxon>Bacteria</taxon>
        <taxon>Bacillati</taxon>
        <taxon>Bacillota</taxon>
        <taxon>Bacilli</taxon>
        <taxon>Bacillales</taxon>
        <taxon>Bacillaceae</taxon>
        <taxon>Sutcliffiella</taxon>
    </lineage>
</organism>
<comment type="caution">
    <text evidence="1">The sequence shown here is derived from an EMBL/GenBank/DDBJ whole genome shotgun (WGS) entry which is preliminary data.</text>
</comment>